<name>A0A7J8E8X2_ROUAE</name>
<feature type="transmembrane region" description="Helical" evidence="1">
    <location>
        <begin position="6"/>
        <end position="30"/>
    </location>
</feature>
<dbReference type="Proteomes" id="UP000593571">
    <property type="component" value="Unassembled WGS sequence"/>
</dbReference>
<dbReference type="AlphaFoldDB" id="A0A7J8E8X2"/>
<feature type="transmembrane region" description="Helical" evidence="1">
    <location>
        <begin position="67"/>
        <end position="85"/>
    </location>
</feature>
<organism evidence="2 3">
    <name type="scientific">Rousettus aegyptiacus</name>
    <name type="common">Egyptian fruit bat</name>
    <name type="synonym">Pteropus aegyptiacus</name>
    <dbReference type="NCBI Taxonomy" id="9407"/>
    <lineage>
        <taxon>Eukaryota</taxon>
        <taxon>Metazoa</taxon>
        <taxon>Chordata</taxon>
        <taxon>Craniata</taxon>
        <taxon>Vertebrata</taxon>
        <taxon>Euteleostomi</taxon>
        <taxon>Mammalia</taxon>
        <taxon>Eutheria</taxon>
        <taxon>Laurasiatheria</taxon>
        <taxon>Chiroptera</taxon>
        <taxon>Yinpterochiroptera</taxon>
        <taxon>Pteropodoidea</taxon>
        <taxon>Pteropodidae</taxon>
        <taxon>Rousettinae</taxon>
        <taxon>Rousettus</taxon>
    </lineage>
</organism>
<comment type="caution">
    <text evidence="2">The sequence shown here is derived from an EMBL/GenBank/DDBJ whole genome shotgun (WGS) entry which is preliminary data.</text>
</comment>
<evidence type="ECO:0000313" key="2">
    <source>
        <dbReference type="EMBL" id="KAF6431622.1"/>
    </source>
</evidence>
<sequence length="130" mass="14910">MFGGHLYVFLGEVSVQVICPFFNWIVWVFVVIELYEFFSEALLANILSHLDGCPFTLLIISFTEQKLFSLIYSHSFIFAFTSLAFKVKFINSSLSTTSMSLVPMFSSMQFNISGLIFKSLTHFELIFGVW</sequence>
<accession>A0A7J8E8X2</accession>
<feature type="transmembrane region" description="Helical" evidence="1">
    <location>
        <begin position="42"/>
        <end position="61"/>
    </location>
</feature>
<dbReference type="EMBL" id="JACASE010000010">
    <property type="protein sequence ID" value="KAF6431622.1"/>
    <property type="molecule type" value="Genomic_DNA"/>
</dbReference>
<evidence type="ECO:0000313" key="3">
    <source>
        <dbReference type="Proteomes" id="UP000593571"/>
    </source>
</evidence>
<reference evidence="2 3" key="1">
    <citation type="journal article" date="2020" name="Nature">
        <title>Six reference-quality genomes reveal evolution of bat adaptations.</title>
        <authorList>
            <person name="Jebb D."/>
            <person name="Huang Z."/>
            <person name="Pippel M."/>
            <person name="Hughes G.M."/>
            <person name="Lavrichenko K."/>
            <person name="Devanna P."/>
            <person name="Winkler S."/>
            <person name="Jermiin L.S."/>
            <person name="Skirmuntt E.C."/>
            <person name="Katzourakis A."/>
            <person name="Burkitt-Gray L."/>
            <person name="Ray D.A."/>
            <person name="Sullivan K.A.M."/>
            <person name="Roscito J.G."/>
            <person name="Kirilenko B.M."/>
            <person name="Davalos L.M."/>
            <person name="Corthals A.P."/>
            <person name="Power M.L."/>
            <person name="Jones G."/>
            <person name="Ransome R.D."/>
            <person name="Dechmann D.K.N."/>
            <person name="Locatelli A.G."/>
            <person name="Puechmaille S.J."/>
            <person name="Fedrigo O."/>
            <person name="Jarvis E.D."/>
            <person name="Hiller M."/>
            <person name="Vernes S.C."/>
            <person name="Myers E.W."/>
            <person name="Teeling E.C."/>
        </authorList>
    </citation>
    <scope>NUCLEOTIDE SEQUENCE [LARGE SCALE GENOMIC DNA]</scope>
    <source>
        <strain evidence="2">MRouAeg1</strain>
        <tissue evidence="2">Muscle</tissue>
    </source>
</reference>
<keyword evidence="3" id="KW-1185">Reference proteome</keyword>
<keyword evidence="1" id="KW-0812">Transmembrane</keyword>
<gene>
    <name evidence="2" type="ORF">HJG63_008133</name>
</gene>
<keyword evidence="1" id="KW-1133">Transmembrane helix</keyword>
<proteinExistence type="predicted"/>
<evidence type="ECO:0000256" key="1">
    <source>
        <dbReference type="SAM" id="Phobius"/>
    </source>
</evidence>
<protein>
    <submittedName>
        <fullName evidence="2">Uncharacterized protein</fullName>
    </submittedName>
</protein>
<keyword evidence="1" id="KW-0472">Membrane</keyword>